<evidence type="ECO:0000256" key="1">
    <source>
        <dbReference type="SAM" id="SignalP"/>
    </source>
</evidence>
<dbReference type="AlphaFoldDB" id="A0A8T0GWP7"/>
<proteinExistence type="predicted"/>
<dbReference type="Proteomes" id="UP000822688">
    <property type="component" value="Chromosome 8"/>
</dbReference>
<reference evidence="2" key="1">
    <citation type="submission" date="2020-06" db="EMBL/GenBank/DDBJ databases">
        <title>WGS assembly of Ceratodon purpureus strain R40.</title>
        <authorList>
            <person name="Carey S.B."/>
            <person name="Jenkins J."/>
            <person name="Shu S."/>
            <person name="Lovell J.T."/>
            <person name="Sreedasyam A."/>
            <person name="Maumus F."/>
            <person name="Tiley G.P."/>
            <person name="Fernandez-Pozo N."/>
            <person name="Barry K."/>
            <person name="Chen C."/>
            <person name="Wang M."/>
            <person name="Lipzen A."/>
            <person name="Daum C."/>
            <person name="Saski C.A."/>
            <person name="Payton A.C."/>
            <person name="Mcbreen J.C."/>
            <person name="Conrad R.E."/>
            <person name="Kollar L.M."/>
            <person name="Olsson S."/>
            <person name="Huttunen S."/>
            <person name="Landis J.B."/>
            <person name="Wickett N.J."/>
            <person name="Johnson M.G."/>
            <person name="Rensing S.A."/>
            <person name="Grimwood J."/>
            <person name="Schmutz J."/>
            <person name="Mcdaniel S.F."/>
        </authorList>
    </citation>
    <scope>NUCLEOTIDE SEQUENCE</scope>
    <source>
        <strain evidence="2">R40</strain>
    </source>
</reference>
<organism evidence="2 3">
    <name type="scientific">Ceratodon purpureus</name>
    <name type="common">Fire moss</name>
    <name type="synonym">Dicranum purpureum</name>
    <dbReference type="NCBI Taxonomy" id="3225"/>
    <lineage>
        <taxon>Eukaryota</taxon>
        <taxon>Viridiplantae</taxon>
        <taxon>Streptophyta</taxon>
        <taxon>Embryophyta</taxon>
        <taxon>Bryophyta</taxon>
        <taxon>Bryophytina</taxon>
        <taxon>Bryopsida</taxon>
        <taxon>Dicranidae</taxon>
        <taxon>Pseudoditrichales</taxon>
        <taxon>Ditrichaceae</taxon>
        <taxon>Ceratodon</taxon>
    </lineage>
</organism>
<keyword evidence="3" id="KW-1185">Reference proteome</keyword>
<evidence type="ECO:0000313" key="3">
    <source>
        <dbReference type="Proteomes" id="UP000822688"/>
    </source>
</evidence>
<evidence type="ECO:0000313" key="2">
    <source>
        <dbReference type="EMBL" id="KAG0564191.1"/>
    </source>
</evidence>
<feature type="chain" id="PRO_5035841853" evidence="1">
    <location>
        <begin position="31"/>
        <end position="61"/>
    </location>
</feature>
<dbReference type="EMBL" id="CM026429">
    <property type="protein sequence ID" value="KAG0564191.1"/>
    <property type="molecule type" value="Genomic_DNA"/>
</dbReference>
<name>A0A8T0GWP7_CERPU</name>
<comment type="caution">
    <text evidence="2">The sequence shown here is derived from an EMBL/GenBank/DDBJ whole genome shotgun (WGS) entry which is preliminary data.</text>
</comment>
<keyword evidence="1" id="KW-0732">Signal</keyword>
<feature type="signal peptide" evidence="1">
    <location>
        <begin position="1"/>
        <end position="30"/>
    </location>
</feature>
<gene>
    <name evidence="2" type="ORF">KC19_8G090800</name>
</gene>
<accession>A0A8T0GWP7</accession>
<protein>
    <submittedName>
        <fullName evidence="2">Uncharacterized protein</fullName>
    </submittedName>
</protein>
<sequence>METVIFSFRLSCLSFLIGFLVTSLSTHCDCATPTPSNPTCAWSRLLDQLNGFISKCTRLAC</sequence>